<dbReference type="EMBL" id="MSIF01000032">
    <property type="protein sequence ID" value="OLF05170.1"/>
    <property type="molecule type" value="Genomic_DNA"/>
</dbReference>
<dbReference type="Proteomes" id="UP000185696">
    <property type="component" value="Unassembled WGS sequence"/>
</dbReference>
<dbReference type="RefSeq" id="WP_075137792.1">
    <property type="nucleotide sequence ID" value="NZ_MSIF01000032.1"/>
</dbReference>
<evidence type="ECO:0000313" key="4">
    <source>
        <dbReference type="Proteomes" id="UP000185696"/>
    </source>
</evidence>
<name>A0A7Z0WE10_9PSEU</name>
<dbReference type="AlphaFoldDB" id="A0A7Z0WE10"/>
<reference evidence="3 4" key="1">
    <citation type="submission" date="2016-12" db="EMBL/GenBank/DDBJ databases">
        <title>The draft genome sequence of Actinophytocola xinjiangensis.</title>
        <authorList>
            <person name="Wang W."/>
            <person name="Yuan L."/>
        </authorList>
    </citation>
    <scope>NUCLEOTIDE SEQUENCE [LARGE SCALE GENOMIC DNA]</scope>
    <source>
        <strain evidence="3 4">CGMCC 4.4663</strain>
    </source>
</reference>
<dbReference type="Pfam" id="PF25275">
    <property type="entry name" value="Golvesin_C"/>
    <property type="match status" value="1"/>
</dbReference>
<keyword evidence="4" id="KW-1185">Reference proteome</keyword>
<proteinExistence type="predicted"/>
<evidence type="ECO:0000256" key="1">
    <source>
        <dbReference type="SAM" id="MobiDB-lite"/>
    </source>
</evidence>
<sequence>MRVRPFDRSRFTRSQPTDGDAARIRRILANANRYALTTWWHTVRDYDAQTGDHLDLGGIAEPNIRPPASEAYALAVALATGAYSARSTGVSERTAREMTAKLVRSLAFHHRVNTEGGWGYDWQTALWAALAGNAGWLVWHDLSETDQHHVWRMVEFEANRFLGWPLPYWRNRAGRYTGACGDTKAEENAWNSRLLFLAGVMMPWHSRRAGWAYKAAELSIGAFARPSDVDNQRVVRGRPVGDWLEGTNINEDGSLVNHNIYHPDYVTTISEMVSGGLVYGLAGRRIPVNALHGLPVLYESLVDKPWWPSPDRPCPNSPGFLPPTAANPTGTMYVPGSDDVYYPQGNDWGTMRRAHFAELDAMAGVFRAHRGAGAWERRHAKRVLDMQRRPLPGGQASDGSTYRSPEEDTYSGREEWVAARAAETWLTHWLAHHGALRTTNAADQIVVCNTDRGVAVTGRWTVGSPAVNGPQVFGTGVRYKAAGTGEASVRFTPRLTATRTYDVYAWWISSDSQASDAPYTVEHTRGTTTVRVDQRTGGGAWHRLGTFTLGPGGNVLLTDDADGYVVADAVRLRPR</sequence>
<protein>
    <recommendedName>
        <fullName evidence="2">Golvesin/Xly CBD-like domain-containing protein</fullName>
    </recommendedName>
</protein>
<gene>
    <name evidence="3" type="ORF">BLA60_37260</name>
</gene>
<feature type="region of interest" description="Disordered" evidence="1">
    <location>
        <begin position="385"/>
        <end position="409"/>
    </location>
</feature>
<comment type="caution">
    <text evidence="3">The sequence shown here is derived from an EMBL/GenBank/DDBJ whole genome shotgun (WGS) entry which is preliminary data.</text>
</comment>
<dbReference type="OrthoDB" id="1099523at2"/>
<accession>A0A7Z0WE10</accession>
<feature type="domain" description="Golvesin/Xly CBD-like" evidence="2">
    <location>
        <begin position="445"/>
        <end position="572"/>
    </location>
</feature>
<organism evidence="3 4">
    <name type="scientific">Actinophytocola xinjiangensis</name>
    <dbReference type="NCBI Taxonomy" id="485602"/>
    <lineage>
        <taxon>Bacteria</taxon>
        <taxon>Bacillati</taxon>
        <taxon>Actinomycetota</taxon>
        <taxon>Actinomycetes</taxon>
        <taxon>Pseudonocardiales</taxon>
        <taxon>Pseudonocardiaceae</taxon>
    </lineage>
</organism>
<evidence type="ECO:0000313" key="3">
    <source>
        <dbReference type="EMBL" id="OLF05170.1"/>
    </source>
</evidence>
<evidence type="ECO:0000259" key="2">
    <source>
        <dbReference type="Pfam" id="PF25275"/>
    </source>
</evidence>
<dbReference type="InterPro" id="IPR033803">
    <property type="entry name" value="CBD-like_Golvesin-Xly"/>
</dbReference>